<feature type="non-terminal residue" evidence="1">
    <location>
        <position position="1"/>
    </location>
</feature>
<dbReference type="PANTHER" id="PTHR12697">
    <property type="entry name" value="PBS LYASE HEAT-LIKE PROTEIN"/>
    <property type="match status" value="1"/>
</dbReference>
<evidence type="ECO:0000313" key="1">
    <source>
        <dbReference type="EMBL" id="GAH22758.1"/>
    </source>
</evidence>
<proteinExistence type="predicted"/>
<comment type="caution">
    <text evidence="1">The sequence shown here is derived from an EMBL/GenBank/DDBJ whole genome shotgun (WGS) entry which is preliminary data.</text>
</comment>
<accession>X1FPQ8</accession>
<organism evidence="1">
    <name type="scientific">marine sediment metagenome</name>
    <dbReference type="NCBI Taxonomy" id="412755"/>
    <lineage>
        <taxon>unclassified sequences</taxon>
        <taxon>metagenomes</taxon>
        <taxon>ecological metagenomes</taxon>
    </lineage>
</organism>
<dbReference type="EMBL" id="BARU01003330">
    <property type="protein sequence ID" value="GAH22758.1"/>
    <property type="molecule type" value="Genomic_DNA"/>
</dbReference>
<evidence type="ECO:0008006" key="2">
    <source>
        <dbReference type="Google" id="ProtNLM"/>
    </source>
</evidence>
<dbReference type="PANTHER" id="PTHR12697:SF5">
    <property type="entry name" value="DEOXYHYPUSINE HYDROXYLASE"/>
    <property type="match status" value="1"/>
</dbReference>
<dbReference type="InterPro" id="IPR011989">
    <property type="entry name" value="ARM-like"/>
</dbReference>
<dbReference type="AlphaFoldDB" id="X1FPQ8"/>
<dbReference type="Pfam" id="PF13646">
    <property type="entry name" value="HEAT_2"/>
    <property type="match status" value="2"/>
</dbReference>
<reference evidence="1" key="1">
    <citation type="journal article" date="2014" name="Front. Microbiol.">
        <title>High frequency of phylogenetically diverse reductive dehalogenase-homologous genes in deep subseafloor sedimentary metagenomes.</title>
        <authorList>
            <person name="Kawai M."/>
            <person name="Futagami T."/>
            <person name="Toyoda A."/>
            <person name="Takaki Y."/>
            <person name="Nishi S."/>
            <person name="Hori S."/>
            <person name="Arai W."/>
            <person name="Tsubouchi T."/>
            <person name="Morono Y."/>
            <person name="Uchiyama I."/>
            <person name="Ito T."/>
            <person name="Fujiyama A."/>
            <person name="Inagaki F."/>
            <person name="Takami H."/>
        </authorList>
    </citation>
    <scope>NUCLEOTIDE SEQUENCE</scope>
    <source>
        <strain evidence="1">Expedition CK06-06</strain>
    </source>
</reference>
<dbReference type="InterPro" id="IPR016024">
    <property type="entry name" value="ARM-type_fold"/>
</dbReference>
<dbReference type="GO" id="GO:0016491">
    <property type="term" value="F:oxidoreductase activity"/>
    <property type="evidence" value="ECO:0007669"/>
    <property type="project" value="TreeGrafter"/>
</dbReference>
<dbReference type="InterPro" id="IPR004155">
    <property type="entry name" value="PBS_lyase_HEAT"/>
</dbReference>
<dbReference type="Gene3D" id="1.25.10.10">
    <property type="entry name" value="Leucine-rich Repeat Variant"/>
    <property type="match status" value="2"/>
</dbReference>
<dbReference type="SMART" id="SM00567">
    <property type="entry name" value="EZ_HEAT"/>
    <property type="match status" value="3"/>
</dbReference>
<dbReference type="SUPFAM" id="SSF48371">
    <property type="entry name" value="ARM repeat"/>
    <property type="match status" value="1"/>
</dbReference>
<gene>
    <name evidence="1" type="ORF">S03H2_07280</name>
</gene>
<sequence>KRRIAADILGKSYSRKAVTPLIISLRDKDEDVRLIAAKALGKLKVKGAIEYIISLFKDFPEEKCPIVADILIDYGEEAVPSITKALDSIDLKTRFWSVRALSEINIINEKFNYKTLEEKLLELLEDEDDRVRAYGVVSLAKIGSQDKVGSILKLLKDRSEIVRSKAAIALGILRNSEAIETLIESLSDRCWDVNYASSKALMEFSGQVEDRLKENLKNPKNIVRKRCKEILEEILLQKKLGENDLA</sequence>
<name>X1FPQ8_9ZZZZ</name>
<protein>
    <recommendedName>
        <fullName evidence="2">HEAT repeat domain-containing protein</fullName>
    </recommendedName>
</protein>